<dbReference type="Proteomes" id="UP001500298">
    <property type="component" value="Unassembled WGS sequence"/>
</dbReference>
<reference evidence="3" key="1">
    <citation type="journal article" date="2019" name="Int. J. Syst. Evol. Microbiol.">
        <title>The Global Catalogue of Microorganisms (GCM) 10K type strain sequencing project: providing services to taxonomists for standard genome sequencing and annotation.</title>
        <authorList>
            <consortium name="The Broad Institute Genomics Platform"/>
            <consortium name="The Broad Institute Genome Sequencing Center for Infectious Disease"/>
            <person name="Wu L."/>
            <person name="Ma J."/>
        </authorList>
    </citation>
    <scope>NUCLEOTIDE SEQUENCE [LARGE SCALE GENOMIC DNA]</scope>
    <source>
        <strain evidence="3">JCM 18326</strain>
    </source>
</reference>
<feature type="transmembrane region" description="Helical" evidence="1">
    <location>
        <begin position="277"/>
        <end position="294"/>
    </location>
</feature>
<evidence type="ECO:0000313" key="3">
    <source>
        <dbReference type="Proteomes" id="UP001500298"/>
    </source>
</evidence>
<dbReference type="EMBL" id="BAABJX010000067">
    <property type="protein sequence ID" value="GAA4851488.1"/>
    <property type="molecule type" value="Genomic_DNA"/>
</dbReference>
<dbReference type="PANTHER" id="PTHR37308:SF1">
    <property type="entry name" value="POLYPRENYL-PHOSPHATE TRANSPORTER"/>
    <property type="match status" value="1"/>
</dbReference>
<evidence type="ECO:0000313" key="2">
    <source>
        <dbReference type="EMBL" id="GAA4851488.1"/>
    </source>
</evidence>
<feature type="transmembrane region" description="Helical" evidence="1">
    <location>
        <begin position="97"/>
        <end position="115"/>
    </location>
</feature>
<dbReference type="RefSeq" id="WP_345375119.1">
    <property type="nucleotide sequence ID" value="NZ_BAABJX010000067.1"/>
</dbReference>
<dbReference type="PANTHER" id="PTHR37308">
    <property type="entry name" value="INTEGRAL MEMBRANE PROTEIN"/>
    <property type="match status" value="1"/>
</dbReference>
<feature type="transmembrane region" description="Helical" evidence="1">
    <location>
        <begin position="12"/>
        <end position="35"/>
    </location>
</feature>
<organism evidence="2 3">
    <name type="scientific">Algivirga pacifica</name>
    <dbReference type="NCBI Taxonomy" id="1162670"/>
    <lineage>
        <taxon>Bacteria</taxon>
        <taxon>Pseudomonadati</taxon>
        <taxon>Bacteroidota</taxon>
        <taxon>Cytophagia</taxon>
        <taxon>Cytophagales</taxon>
        <taxon>Flammeovirgaceae</taxon>
        <taxon>Algivirga</taxon>
    </lineage>
</organism>
<keyword evidence="1" id="KW-0812">Transmembrane</keyword>
<proteinExistence type="predicted"/>
<feature type="transmembrane region" description="Helical" evidence="1">
    <location>
        <begin position="65"/>
        <end position="85"/>
    </location>
</feature>
<keyword evidence="1" id="KW-1133">Transmembrane helix</keyword>
<feature type="transmembrane region" description="Helical" evidence="1">
    <location>
        <begin position="197"/>
        <end position="218"/>
    </location>
</feature>
<dbReference type="InterPro" id="IPR007163">
    <property type="entry name" value="VCA0040-like"/>
</dbReference>
<accession>A0ABP9DS55</accession>
<protein>
    <submittedName>
        <fullName evidence="2">DUF368 domain-containing protein</fullName>
    </submittedName>
</protein>
<comment type="caution">
    <text evidence="2">The sequence shown here is derived from an EMBL/GenBank/DDBJ whole genome shotgun (WGS) entry which is preliminary data.</text>
</comment>
<evidence type="ECO:0000256" key="1">
    <source>
        <dbReference type="SAM" id="Phobius"/>
    </source>
</evidence>
<dbReference type="Pfam" id="PF04018">
    <property type="entry name" value="VCA0040-like"/>
    <property type="match status" value="1"/>
</dbReference>
<sequence length="313" mass="34264">MKEKFLIYLKGIGMGAADVVPGVSGGTIAFITGIYENLLDAIRSVDLQALQLLLKFDLKGLWTKVNGPFLLPLMAGIFTAIFTLAKLMRFLLSDYPIMIWSFFFGLIIASALLVSKQVKQWGVQSIIALLIGTVISYYITIAAPAEAPEGLGYIFLAGAIAICAMILPGISGSFILLLLGQYNRVLTAVSNLDITKIATFGAGCVVGILAFSRVLHFLLKRYHDATVALLTGFMLGSLNKVWPWKETVSTYTDRHGVVKPLIEENILPQYYEGENHLVLAICLAFAGFFMVYGIEKIAEKFNTPKREAVHTEG</sequence>
<gene>
    <name evidence="2" type="ORF">GCM10023331_40120</name>
</gene>
<keyword evidence="3" id="KW-1185">Reference proteome</keyword>
<feature type="transmembrane region" description="Helical" evidence="1">
    <location>
        <begin position="121"/>
        <end position="139"/>
    </location>
</feature>
<keyword evidence="1" id="KW-0472">Membrane</keyword>
<name>A0ABP9DS55_9BACT</name>
<feature type="transmembrane region" description="Helical" evidence="1">
    <location>
        <begin position="151"/>
        <end position="177"/>
    </location>
</feature>